<dbReference type="AlphaFoldDB" id="A0A5N4CK38"/>
<protein>
    <submittedName>
        <fullName evidence="8">Small integral membrane protein 24</fullName>
    </submittedName>
</protein>
<evidence type="ECO:0000256" key="5">
    <source>
        <dbReference type="ARBA" id="ARBA00049650"/>
    </source>
</evidence>
<feature type="region of interest" description="Disordered" evidence="6">
    <location>
        <begin position="165"/>
        <end position="218"/>
    </location>
</feature>
<keyword evidence="9" id="KW-1185">Reference proteome</keyword>
<dbReference type="EMBL" id="JWIN03000022">
    <property type="protein sequence ID" value="KAB1259278.1"/>
    <property type="molecule type" value="Genomic_DNA"/>
</dbReference>
<feature type="compositionally biased region" description="Basic and acidic residues" evidence="6">
    <location>
        <begin position="205"/>
        <end position="218"/>
    </location>
</feature>
<evidence type="ECO:0000313" key="9">
    <source>
        <dbReference type="Proteomes" id="UP000299084"/>
    </source>
</evidence>
<keyword evidence="3 7" id="KW-1133">Transmembrane helix</keyword>
<sequence>MPGPRLSSGSWGGVPLLLGKAPYLINLGPKVGGQERLEPESSVPEGPHLRLQGSGWARLPPHPLSVAGQGLLDRPAAAPALRLWAAPAMGTMETFFLLSALLLSPAEAQQASKHRLKPWLVGLAAVVGFLFIVFLLMLANRIWCSKVRAEDEEYTLRTDTNVYEDVDPSKEGKKRKTEKEKKLKMEKKARKKGERSLGMEVEENGEPRDQEKVRSTAM</sequence>
<dbReference type="STRING" id="9838.ENSCDRP00005008793"/>
<reference evidence="8 9" key="1">
    <citation type="journal article" date="2019" name="Mol. Ecol. Resour.">
        <title>Improving Illumina assemblies with Hi-C and long reads: an example with the North African dromedary.</title>
        <authorList>
            <person name="Elbers J.P."/>
            <person name="Rogers M.F."/>
            <person name="Perelman P.L."/>
            <person name="Proskuryakova A.A."/>
            <person name="Serdyukova N.A."/>
            <person name="Johnson W.E."/>
            <person name="Horin P."/>
            <person name="Corander J."/>
            <person name="Murphy D."/>
            <person name="Burger P.A."/>
        </authorList>
    </citation>
    <scope>NUCLEOTIDE SEQUENCE [LARGE SCALE GENOMIC DNA]</scope>
    <source>
        <strain evidence="8">Drom800</strain>
        <tissue evidence="8">Blood</tissue>
    </source>
</reference>
<dbReference type="InterPro" id="IPR031627">
    <property type="entry name" value="PDZK1IP1/SMIM24"/>
</dbReference>
<gene>
    <name evidence="8" type="ORF">Cadr_000025154</name>
</gene>
<evidence type="ECO:0000256" key="1">
    <source>
        <dbReference type="ARBA" id="ARBA00004167"/>
    </source>
</evidence>
<name>A0A5N4CK38_CAMDR</name>
<keyword evidence="4 7" id="KW-0472">Membrane</keyword>
<feature type="transmembrane region" description="Helical" evidence="7">
    <location>
        <begin position="118"/>
        <end position="139"/>
    </location>
</feature>
<dbReference type="PANTHER" id="PTHR15296:SF2">
    <property type="entry name" value="SMALL INTEGRAL MEMBRANE PROTEIN 24"/>
    <property type="match status" value="1"/>
</dbReference>
<keyword evidence="2 7" id="KW-0812">Transmembrane</keyword>
<feature type="compositionally biased region" description="Basic and acidic residues" evidence="6">
    <location>
        <begin position="167"/>
        <end position="183"/>
    </location>
</feature>
<evidence type="ECO:0000256" key="4">
    <source>
        <dbReference type="ARBA" id="ARBA00023136"/>
    </source>
</evidence>
<feature type="transmembrane region" description="Helical" evidence="7">
    <location>
        <begin position="83"/>
        <end position="106"/>
    </location>
</feature>
<accession>A0A5N4CK38</accession>
<dbReference type="PANTHER" id="PTHR15296">
    <property type="entry name" value="MEMBRANE-ASSOCIATED PROTEIN MAP17"/>
    <property type="match status" value="1"/>
</dbReference>
<dbReference type="Pfam" id="PF15807">
    <property type="entry name" value="MAP17"/>
    <property type="match status" value="1"/>
</dbReference>
<evidence type="ECO:0000256" key="2">
    <source>
        <dbReference type="ARBA" id="ARBA00022692"/>
    </source>
</evidence>
<comment type="subcellular location">
    <subcellularLocation>
        <location evidence="1">Membrane</location>
        <topology evidence="1">Single-pass membrane protein</topology>
    </subcellularLocation>
</comment>
<dbReference type="Proteomes" id="UP000299084">
    <property type="component" value="Unassembled WGS sequence"/>
</dbReference>
<comment type="caution">
    <text evidence="8">The sequence shown here is derived from an EMBL/GenBank/DDBJ whole genome shotgun (WGS) entry which is preliminary data.</text>
</comment>
<evidence type="ECO:0000313" key="8">
    <source>
        <dbReference type="EMBL" id="KAB1259278.1"/>
    </source>
</evidence>
<proteinExistence type="inferred from homology"/>
<organism evidence="8 9">
    <name type="scientific">Camelus dromedarius</name>
    <name type="common">Dromedary</name>
    <name type="synonym">Arabian camel</name>
    <dbReference type="NCBI Taxonomy" id="9838"/>
    <lineage>
        <taxon>Eukaryota</taxon>
        <taxon>Metazoa</taxon>
        <taxon>Chordata</taxon>
        <taxon>Craniata</taxon>
        <taxon>Vertebrata</taxon>
        <taxon>Euteleostomi</taxon>
        <taxon>Mammalia</taxon>
        <taxon>Eutheria</taxon>
        <taxon>Laurasiatheria</taxon>
        <taxon>Artiodactyla</taxon>
        <taxon>Tylopoda</taxon>
        <taxon>Camelidae</taxon>
        <taxon>Camelus</taxon>
    </lineage>
</organism>
<comment type="similarity">
    <text evidence="5">Belongs to the PDZK1-interacting protein 1/SMIM24 family.</text>
</comment>
<evidence type="ECO:0000256" key="7">
    <source>
        <dbReference type="SAM" id="Phobius"/>
    </source>
</evidence>
<evidence type="ECO:0000256" key="3">
    <source>
        <dbReference type="ARBA" id="ARBA00022989"/>
    </source>
</evidence>
<dbReference type="GO" id="GO:0016020">
    <property type="term" value="C:membrane"/>
    <property type="evidence" value="ECO:0007669"/>
    <property type="project" value="UniProtKB-SubCell"/>
</dbReference>
<evidence type="ECO:0000256" key="6">
    <source>
        <dbReference type="SAM" id="MobiDB-lite"/>
    </source>
</evidence>
<feature type="compositionally biased region" description="Basic residues" evidence="6">
    <location>
        <begin position="184"/>
        <end position="193"/>
    </location>
</feature>